<feature type="transmembrane region" description="Helical" evidence="1">
    <location>
        <begin position="83"/>
        <end position="107"/>
    </location>
</feature>
<evidence type="ECO:0000313" key="2">
    <source>
        <dbReference type="EMBL" id="RNL49661.1"/>
    </source>
</evidence>
<keyword evidence="3" id="KW-1185">Reference proteome</keyword>
<feature type="transmembrane region" description="Helical" evidence="1">
    <location>
        <begin position="155"/>
        <end position="179"/>
    </location>
</feature>
<evidence type="ECO:0000256" key="1">
    <source>
        <dbReference type="SAM" id="Phobius"/>
    </source>
</evidence>
<feature type="transmembrane region" description="Helical" evidence="1">
    <location>
        <begin position="241"/>
        <end position="264"/>
    </location>
</feature>
<comment type="caution">
    <text evidence="2">The sequence shown here is derived from an EMBL/GenBank/DDBJ whole genome shotgun (WGS) entry which is preliminary data.</text>
</comment>
<keyword evidence="1" id="KW-0812">Transmembrane</keyword>
<name>A0A3N0BLN7_9SPHI</name>
<dbReference type="Proteomes" id="UP000274046">
    <property type="component" value="Unassembled WGS sequence"/>
</dbReference>
<feature type="transmembrane region" description="Helical" evidence="1">
    <location>
        <begin position="191"/>
        <end position="221"/>
    </location>
</feature>
<dbReference type="RefSeq" id="WP_123207562.1">
    <property type="nucleotide sequence ID" value="NZ_RBEE01000045.1"/>
</dbReference>
<dbReference type="OrthoDB" id="1049480at2"/>
<dbReference type="AlphaFoldDB" id="A0A3N0BLN7"/>
<gene>
    <name evidence="2" type="ORF">D7004_19820</name>
</gene>
<sequence length="294" mass="33684">MLSKIEFKKVRDFGQIINDTFTFIRQNLKPIVKTYFIFSGLFVLGAMLSMLLQQYKTIGMINSIDGNTARNAFGFGSLYGIEYYLAVIFSFAGYASTTVAILSYIAVYVQKGNETPTTDEVWGYFKHYFFRVFGSSFLLILMLIIGFIFCLVPGFWLFPFVAMIFPIMVVENGTLGYAFNRSFKIIKDNFWLTFGTLFIIWIIVYACMSIVVLPTTIFSMIGLFSHKKPHMSLPFSMITTVLQYLCQVFTIIPIVTITLSYFSLVEQKESTGLMERISNFGNTDKPIDTRPEEY</sequence>
<organism evidence="2 3">
    <name type="scientific">Pedobacter jejuensis</name>
    <dbReference type="NCBI Taxonomy" id="1268550"/>
    <lineage>
        <taxon>Bacteria</taxon>
        <taxon>Pseudomonadati</taxon>
        <taxon>Bacteroidota</taxon>
        <taxon>Sphingobacteriia</taxon>
        <taxon>Sphingobacteriales</taxon>
        <taxon>Sphingobacteriaceae</taxon>
        <taxon>Pedobacter</taxon>
    </lineage>
</organism>
<protein>
    <recommendedName>
        <fullName evidence="4">Glycerophosphoryl diester phosphodiesterase membrane domain-containing protein</fullName>
    </recommendedName>
</protein>
<evidence type="ECO:0000313" key="3">
    <source>
        <dbReference type="Proteomes" id="UP000274046"/>
    </source>
</evidence>
<reference evidence="2 3" key="1">
    <citation type="submission" date="2018-10" db="EMBL/GenBank/DDBJ databases">
        <title>Genome sequencing of Pedobacter jejuensis TNB23.</title>
        <authorList>
            <person name="Cho Y.-J."/>
            <person name="Cho A."/>
            <person name="Kim O.-S."/>
        </authorList>
    </citation>
    <scope>NUCLEOTIDE SEQUENCE [LARGE SCALE GENOMIC DNA]</scope>
    <source>
        <strain evidence="2 3">TNB23</strain>
    </source>
</reference>
<keyword evidence="1" id="KW-1133">Transmembrane helix</keyword>
<feature type="transmembrane region" description="Helical" evidence="1">
    <location>
        <begin position="128"/>
        <end position="149"/>
    </location>
</feature>
<evidence type="ECO:0008006" key="4">
    <source>
        <dbReference type="Google" id="ProtNLM"/>
    </source>
</evidence>
<proteinExistence type="predicted"/>
<accession>A0A3N0BLN7</accession>
<dbReference type="EMBL" id="RBEE01000045">
    <property type="protein sequence ID" value="RNL49661.1"/>
    <property type="molecule type" value="Genomic_DNA"/>
</dbReference>
<keyword evidence="1" id="KW-0472">Membrane</keyword>
<feature type="transmembrane region" description="Helical" evidence="1">
    <location>
        <begin position="35"/>
        <end position="52"/>
    </location>
</feature>